<accession>A0A318KDM4</accession>
<dbReference type="Proteomes" id="UP000247612">
    <property type="component" value="Unassembled WGS sequence"/>
</dbReference>
<reference evidence="1 2" key="1">
    <citation type="submission" date="2018-05" db="EMBL/GenBank/DDBJ databases">
        <title>Genomic Encyclopedia of Type Strains, Phase IV (KMG-IV): sequencing the most valuable type-strain genomes for metagenomic binning, comparative biology and taxonomic classification.</title>
        <authorList>
            <person name="Goeker M."/>
        </authorList>
    </citation>
    <scope>NUCLEOTIDE SEQUENCE [LARGE SCALE GENOMIC DNA]</scope>
    <source>
        <strain evidence="1 2">JC118</strain>
    </source>
</reference>
<dbReference type="SUPFAM" id="SSF101386">
    <property type="entry name" value="all-alpha NTP pyrophosphatases"/>
    <property type="match status" value="1"/>
</dbReference>
<organism evidence="1 2">
    <name type="scientific">Dielma fastidiosa</name>
    <dbReference type="NCBI Taxonomy" id="1034346"/>
    <lineage>
        <taxon>Bacteria</taxon>
        <taxon>Bacillati</taxon>
        <taxon>Bacillota</taxon>
        <taxon>Erysipelotrichia</taxon>
        <taxon>Erysipelotrichales</taxon>
        <taxon>Erysipelotrichaceae</taxon>
        <taxon>Dielma</taxon>
    </lineage>
</organism>
<comment type="caution">
    <text evidence="1">The sequence shown here is derived from an EMBL/GenBank/DDBJ whole genome shotgun (WGS) entry which is preliminary data.</text>
</comment>
<dbReference type="AlphaFoldDB" id="A0A318KDM4"/>
<name>A0A318KDM4_9FIRM</name>
<proteinExistence type="predicted"/>
<protein>
    <recommendedName>
        <fullName evidence="3">NTP pyrophosphohydrolase MazG putative catalytic core domain-containing protein</fullName>
    </recommendedName>
</protein>
<dbReference type="CDD" id="cd11539">
    <property type="entry name" value="NTP-PPase_u2"/>
    <property type="match status" value="1"/>
</dbReference>
<evidence type="ECO:0008006" key="3">
    <source>
        <dbReference type="Google" id="ProtNLM"/>
    </source>
</evidence>
<sequence length="92" mass="10669">MEINEIYKQAIETYGKDAQLKMAIEEMAELTQAICKSFRGKDNTDNIVEEIADVEIMLAQLKLIYGIEQYKVDMHKSLKLFRLTQRLNNVDA</sequence>
<dbReference type="EMBL" id="QJKH01000018">
    <property type="protein sequence ID" value="PXX75319.1"/>
    <property type="molecule type" value="Genomic_DNA"/>
</dbReference>
<evidence type="ECO:0000313" key="2">
    <source>
        <dbReference type="Proteomes" id="UP000247612"/>
    </source>
</evidence>
<gene>
    <name evidence="1" type="ORF">DES51_11849</name>
</gene>
<evidence type="ECO:0000313" key="1">
    <source>
        <dbReference type="EMBL" id="PXX75319.1"/>
    </source>
</evidence>
<keyword evidence="2" id="KW-1185">Reference proteome</keyword>
<dbReference type="Gene3D" id="1.10.287.1080">
    <property type="entry name" value="MazG-like"/>
    <property type="match status" value="1"/>
</dbReference>
<dbReference type="RefSeq" id="WP_110370655.1">
    <property type="nucleotide sequence ID" value="NZ_QJKH01000018.1"/>
</dbReference>